<evidence type="ECO:0000313" key="3">
    <source>
        <dbReference type="Proteomes" id="UP001139104"/>
    </source>
</evidence>
<dbReference type="InterPro" id="IPR050834">
    <property type="entry name" value="Glycosyltransf_2"/>
</dbReference>
<accession>A0ABS9Z4G9</accession>
<dbReference type="Gene3D" id="3.90.550.10">
    <property type="entry name" value="Spore Coat Polysaccharide Biosynthesis Protein SpsA, Chain A"/>
    <property type="match status" value="1"/>
</dbReference>
<feature type="domain" description="Glycosyltransferase 2-like" evidence="1">
    <location>
        <begin position="7"/>
        <end position="111"/>
    </location>
</feature>
<dbReference type="CDD" id="cd00761">
    <property type="entry name" value="Glyco_tranf_GTA_type"/>
    <property type="match status" value="1"/>
</dbReference>
<dbReference type="InterPro" id="IPR029044">
    <property type="entry name" value="Nucleotide-diphossugar_trans"/>
</dbReference>
<proteinExistence type="predicted"/>
<dbReference type="PANTHER" id="PTHR43685:SF2">
    <property type="entry name" value="GLYCOSYLTRANSFERASE 2-LIKE DOMAIN-CONTAINING PROTEIN"/>
    <property type="match status" value="1"/>
</dbReference>
<organism evidence="2 3">
    <name type="scientific">Candidatus Rhodoblastus alkanivorans</name>
    <dbReference type="NCBI Taxonomy" id="2954117"/>
    <lineage>
        <taxon>Bacteria</taxon>
        <taxon>Pseudomonadati</taxon>
        <taxon>Pseudomonadota</taxon>
        <taxon>Alphaproteobacteria</taxon>
        <taxon>Hyphomicrobiales</taxon>
        <taxon>Rhodoblastaceae</taxon>
        <taxon>Rhodoblastus</taxon>
    </lineage>
</organism>
<reference evidence="2" key="1">
    <citation type="journal article" date="2022" name="ISME J.">
        <title>Identification of active gaseous-alkane degraders at natural gas seeps.</title>
        <authorList>
            <person name="Farhan Ul Haque M."/>
            <person name="Hernandez M."/>
            <person name="Crombie A.T."/>
            <person name="Murrell J.C."/>
        </authorList>
    </citation>
    <scope>NUCLEOTIDE SEQUENCE</scope>
    <source>
        <strain evidence="2">PC2</strain>
    </source>
</reference>
<dbReference type="EMBL" id="JAIVFP010000001">
    <property type="protein sequence ID" value="MCI4682574.1"/>
    <property type="molecule type" value="Genomic_DNA"/>
</dbReference>
<dbReference type="Pfam" id="PF00535">
    <property type="entry name" value="Glycos_transf_2"/>
    <property type="match status" value="1"/>
</dbReference>
<dbReference type="SUPFAM" id="SSF53448">
    <property type="entry name" value="Nucleotide-diphospho-sugar transferases"/>
    <property type="match status" value="1"/>
</dbReference>
<keyword evidence="3" id="KW-1185">Reference proteome</keyword>
<gene>
    <name evidence="2" type="ORF">K2U94_07330</name>
</gene>
<dbReference type="InterPro" id="IPR001173">
    <property type="entry name" value="Glyco_trans_2-like"/>
</dbReference>
<comment type="caution">
    <text evidence="2">The sequence shown here is derived from an EMBL/GenBank/DDBJ whole genome shotgun (WGS) entry which is preliminary data.</text>
</comment>
<dbReference type="PANTHER" id="PTHR43685">
    <property type="entry name" value="GLYCOSYLTRANSFERASE"/>
    <property type="match status" value="1"/>
</dbReference>
<protein>
    <submittedName>
        <fullName evidence="2">Glycosyltransferase family 2 protein</fullName>
    </submittedName>
</protein>
<evidence type="ECO:0000259" key="1">
    <source>
        <dbReference type="Pfam" id="PF00535"/>
    </source>
</evidence>
<dbReference type="Proteomes" id="UP001139104">
    <property type="component" value="Unassembled WGS sequence"/>
</dbReference>
<name>A0ABS9Z4G9_9HYPH</name>
<dbReference type="RefSeq" id="WP_243066575.1">
    <property type="nucleotide sequence ID" value="NZ_JAIVFK010000004.1"/>
</dbReference>
<sequence>MTITVAAIIPLYNGAPFIIEALRSVVAQTDPPDEVIVVDDGSTDEGPALVEEFARNHRITILRKPNGGQSSARNTAIMHTNCSHIALLDQDDAWYDNHLAVLKAPFESPPVRDLAFVYGNLDQIDREGRMVAHCVLDAVPSPQPKRSLQDCLSYDQFILPGASLIAKDAMVAVGLFDERLSGYEDDDLFLRLFMAGYRSVYVNEAVTRWRIYAGSTSFSARMAKSRMIYFHKLIELFPDDPRLGVYWRRNFIAPRFFEIAYNEFYNGSKNGEAARLAHGWTAMLEIVPYMKNRVRRRMNWVAPVVGRIYRGRLTGVARRLVRFAARA</sequence>
<evidence type="ECO:0000313" key="2">
    <source>
        <dbReference type="EMBL" id="MCI4682574.1"/>
    </source>
</evidence>